<dbReference type="SUPFAM" id="SSF51261">
    <property type="entry name" value="Duplicated hybrid motif"/>
    <property type="match status" value="1"/>
</dbReference>
<dbReference type="CDD" id="cd00212">
    <property type="entry name" value="PTS_IIB_glc"/>
    <property type="match status" value="1"/>
</dbReference>
<sequence length="651" mass="67522">MGMDYAKSAKEVLELVGGPANVASAAHCATRLRLVIADNSKVNKEAIEDVEGVKGVFEAQGQLQIIFGTGTVNKVYDEFVTAGGITGVSKAEAKEAAAAKQNPIMRGIKLLGDVFVPIIPAIVASGLLLGIMSTVNFMAANGFIQLDTTNEFYVVANLVSSTAFTFLQVLIGFSAAKAFGANPFLGAVMGALMIHPSLESAYNLAELSAQGAVPQQSMLFGLISVDWMGYQGHVIPIVIACAILAFLEKRLHKVVPEAIDLFVTPLVSVFVSAYLTLGFVGPLFVVLENAVLGAVQWLITLPFGLGALVVGGFYAPTVVTGLHQMYTAIDLGQLASYGVTYWLPIASAANIGQAAACLAVSVKTKNPKVRGLAFPAALSGFMGITEPAIFGVNLRYFKVFVAGCIGGAVGALICSLTGLAAAGTGVTGLFGILLCLNMPLQYIIMFAVTTAVAFGLSFMLYADEPQAAKAAPAAEKSSPEPAAASQLDVAPQMLAAETLVAPLAGSPIAAQEIPDPTFAAQILGPTVAIEPGEIDRSAVVAPCGGVVTTVFDTGHAVGITSDSGAEILIHVGVDTVKMAGRGFSKRVTEGQRVAAGDLLLDVDFAALRQEGYPTTTMMIVSNADDFEVECRELMDSVEPGKSSVMDLARKG</sequence>
<dbReference type="InterPro" id="IPR011055">
    <property type="entry name" value="Dup_hybrid_motif"/>
</dbReference>
<evidence type="ECO:0000259" key="15">
    <source>
        <dbReference type="PROSITE" id="PS51103"/>
    </source>
</evidence>
<evidence type="ECO:0000256" key="12">
    <source>
        <dbReference type="SAM" id="Phobius"/>
    </source>
</evidence>
<dbReference type="PROSITE" id="PS51103">
    <property type="entry name" value="PTS_EIIC_TYPE_1"/>
    <property type="match status" value="1"/>
</dbReference>
<dbReference type="GO" id="GO:0015771">
    <property type="term" value="P:trehalose transport"/>
    <property type="evidence" value="ECO:0007669"/>
    <property type="project" value="TreeGrafter"/>
</dbReference>
<comment type="subcellular location">
    <subcellularLocation>
        <location evidence="1">Cell membrane</location>
        <topology evidence="1">Multi-pass membrane protein</topology>
    </subcellularLocation>
</comment>
<dbReference type="InterPro" id="IPR013013">
    <property type="entry name" value="PTS_EIIC_1"/>
</dbReference>
<dbReference type="PROSITE" id="PS01035">
    <property type="entry name" value="PTS_EIIB_TYPE_1_CYS"/>
    <property type="match status" value="1"/>
</dbReference>
<evidence type="ECO:0000256" key="7">
    <source>
        <dbReference type="ARBA" id="ARBA00022692"/>
    </source>
</evidence>
<keyword evidence="8" id="KW-0418">Kinase</keyword>
<name>A0AAU9D8A1_9ACTN</name>
<feature type="transmembrane region" description="Helical" evidence="12">
    <location>
        <begin position="334"/>
        <end position="352"/>
    </location>
</feature>
<feature type="transmembrane region" description="Helical" evidence="12">
    <location>
        <begin position="227"/>
        <end position="247"/>
    </location>
</feature>
<evidence type="ECO:0000259" key="14">
    <source>
        <dbReference type="PROSITE" id="PS51098"/>
    </source>
</evidence>
<dbReference type="Pfam" id="PF00358">
    <property type="entry name" value="PTS_EIIA_1"/>
    <property type="match status" value="1"/>
</dbReference>
<dbReference type="EMBL" id="AP025285">
    <property type="protein sequence ID" value="BDC91324.1"/>
    <property type="molecule type" value="Genomic_DNA"/>
</dbReference>
<feature type="transmembrane region" description="Helical" evidence="12">
    <location>
        <begin position="110"/>
        <end position="132"/>
    </location>
</feature>
<evidence type="ECO:0000256" key="9">
    <source>
        <dbReference type="ARBA" id="ARBA00022989"/>
    </source>
</evidence>
<feature type="domain" description="PTS EIIC type-1" evidence="15">
    <location>
        <begin position="109"/>
        <end position="476"/>
    </location>
</feature>
<accession>A0AAU9D8A1</accession>
<dbReference type="InterPro" id="IPR001996">
    <property type="entry name" value="PTS_IIB_1"/>
</dbReference>
<dbReference type="Gene3D" id="3.30.1360.60">
    <property type="entry name" value="Glucose permease domain IIB"/>
    <property type="match status" value="1"/>
</dbReference>
<keyword evidence="5" id="KW-0808">Transferase</keyword>
<dbReference type="AlphaFoldDB" id="A0AAU9D8A1"/>
<gene>
    <name evidence="16" type="primary">scrA</name>
    <name evidence="16" type="ORF">ATTO_11960</name>
</gene>
<feature type="transmembrane region" description="Helical" evidence="12">
    <location>
        <begin position="259"/>
        <end position="285"/>
    </location>
</feature>
<proteinExistence type="predicted"/>
<feature type="transmembrane region" description="Helical" evidence="12">
    <location>
        <begin position="372"/>
        <end position="392"/>
    </location>
</feature>
<evidence type="ECO:0000256" key="1">
    <source>
        <dbReference type="ARBA" id="ARBA00004651"/>
    </source>
</evidence>
<feature type="transmembrane region" description="Helical" evidence="12">
    <location>
        <begin position="399"/>
        <end position="422"/>
    </location>
</feature>
<dbReference type="InterPro" id="IPR018113">
    <property type="entry name" value="PTrfase_EIIB_Cys"/>
</dbReference>
<dbReference type="PANTHER" id="PTHR30175">
    <property type="entry name" value="PHOSPHOTRANSFERASE SYSTEM TRANSPORT PROTEIN"/>
    <property type="match status" value="1"/>
</dbReference>
<dbReference type="FunFam" id="2.70.70.10:FF:000001">
    <property type="entry name" value="PTS system glucose-specific IIA component"/>
    <property type="match status" value="1"/>
</dbReference>
<keyword evidence="2" id="KW-0813">Transport</keyword>
<dbReference type="PANTHER" id="PTHR30175:SF7">
    <property type="entry name" value="NEGATIVE REGULATOR OF SACY ACTIVITY"/>
    <property type="match status" value="1"/>
</dbReference>
<dbReference type="Pfam" id="PF02378">
    <property type="entry name" value="PTS_EIIC"/>
    <property type="match status" value="1"/>
</dbReference>
<evidence type="ECO:0000256" key="3">
    <source>
        <dbReference type="ARBA" id="ARBA00022475"/>
    </source>
</evidence>
<evidence type="ECO:0000256" key="5">
    <source>
        <dbReference type="ARBA" id="ARBA00022679"/>
    </source>
</evidence>
<dbReference type="KEGG" id="lcal:ATTO_11960"/>
<keyword evidence="6" id="KW-0598">Phosphotransferase system</keyword>
<evidence type="ECO:0000256" key="8">
    <source>
        <dbReference type="ARBA" id="ARBA00022777"/>
    </source>
</evidence>
<dbReference type="SUPFAM" id="SSF55604">
    <property type="entry name" value="Glucose permease domain IIB"/>
    <property type="match status" value="1"/>
</dbReference>
<dbReference type="Proteomes" id="UP001431186">
    <property type="component" value="Chromosome"/>
</dbReference>
<evidence type="ECO:0000256" key="6">
    <source>
        <dbReference type="ARBA" id="ARBA00022683"/>
    </source>
</evidence>
<dbReference type="NCBIfam" id="TIGR00830">
    <property type="entry name" value="PTBA"/>
    <property type="match status" value="1"/>
</dbReference>
<dbReference type="InterPro" id="IPR001127">
    <property type="entry name" value="PTS_EIIA_1_perm"/>
</dbReference>
<dbReference type="InterPro" id="IPR050558">
    <property type="entry name" value="PTS_Sugar-Specific_Components"/>
</dbReference>
<dbReference type="InterPro" id="IPR003352">
    <property type="entry name" value="PTS_EIIC"/>
</dbReference>
<evidence type="ECO:0000313" key="16">
    <source>
        <dbReference type="EMBL" id="BDC91324.1"/>
    </source>
</evidence>
<dbReference type="GO" id="GO:0005886">
    <property type="term" value="C:plasma membrane"/>
    <property type="evidence" value="ECO:0007669"/>
    <property type="project" value="UniProtKB-SubCell"/>
</dbReference>
<keyword evidence="4" id="KW-0762">Sugar transport</keyword>
<feature type="transmembrane region" description="Helical" evidence="12">
    <location>
        <begin position="297"/>
        <end position="322"/>
    </location>
</feature>
<reference evidence="16" key="1">
    <citation type="submission" date="2021-11" db="EMBL/GenBank/DDBJ databases">
        <title>Complete genome sequence of Atopobiaceae bacterium TOC12.</title>
        <authorList>
            <person name="Morinaga K."/>
            <person name="Kusada H."/>
            <person name="Tamaki H."/>
        </authorList>
    </citation>
    <scope>NUCLEOTIDE SEQUENCE</scope>
    <source>
        <strain evidence="16">TOC12</strain>
    </source>
</reference>
<dbReference type="Pfam" id="PF00367">
    <property type="entry name" value="PTS_EIIB"/>
    <property type="match status" value="1"/>
</dbReference>
<evidence type="ECO:0000256" key="11">
    <source>
        <dbReference type="PROSITE-ProRule" id="PRU00421"/>
    </source>
</evidence>
<feature type="transmembrane region" description="Helical" evidence="12">
    <location>
        <begin position="442"/>
        <end position="462"/>
    </location>
</feature>
<organism evidence="16 17">
    <name type="scientific">Leptogranulimonas caecicola</name>
    <dbReference type="NCBI Taxonomy" id="2894156"/>
    <lineage>
        <taxon>Bacteria</taxon>
        <taxon>Bacillati</taxon>
        <taxon>Actinomycetota</taxon>
        <taxon>Coriobacteriia</taxon>
        <taxon>Coriobacteriales</taxon>
        <taxon>Kribbibacteriaceae</taxon>
        <taxon>Leptogranulimonas</taxon>
    </lineage>
</organism>
<evidence type="ECO:0000256" key="4">
    <source>
        <dbReference type="ARBA" id="ARBA00022597"/>
    </source>
</evidence>
<dbReference type="InterPro" id="IPR036878">
    <property type="entry name" value="Glu_permease_IIB"/>
</dbReference>
<protein>
    <submittedName>
        <fullName evidence="16">PTS beta-glucoside transporter subunit EIIBCA</fullName>
    </submittedName>
</protein>
<dbReference type="GO" id="GO:0090589">
    <property type="term" value="F:protein-phosphocysteine-trehalose phosphotransferase system transporter activity"/>
    <property type="evidence" value="ECO:0007669"/>
    <property type="project" value="TreeGrafter"/>
</dbReference>
<evidence type="ECO:0000259" key="13">
    <source>
        <dbReference type="PROSITE" id="PS51093"/>
    </source>
</evidence>
<feature type="active site" description="Phosphocysteine intermediate; for EIIB activity" evidence="11">
    <location>
        <position position="28"/>
    </location>
</feature>
<feature type="transmembrane region" description="Helical" evidence="12">
    <location>
        <begin position="178"/>
        <end position="198"/>
    </location>
</feature>
<dbReference type="GO" id="GO:0016301">
    <property type="term" value="F:kinase activity"/>
    <property type="evidence" value="ECO:0007669"/>
    <property type="project" value="UniProtKB-KW"/>
</dbReference>
<dbReference type="FunFam" id="3.30.1360.60:FF:000001">
    <property type="entry name" value="PTS system glucose-specific IIBC component PtsG"/>
    <property type="match status" value="1"/>
</dbReference>
<evidence type="ECO:0000313" key="17">
    <source>
        <dbReference type="Proteomes" id="UP001431186"/>
    </source>
</evidence>
<evidence type="ECO:0000256" key="2">
    <source>
        <dbReference type="ARBA" id="ARBA00022448"/>
    </source>
</evidence>
<evidence type="ECO:0000256" key="10">
    <source>
        <dbReference type="ARBA" id="ARBA00023136"/>
    </source>
</evidence>
<dbReference type="PROSITE" id="PS51098">
    <property type="entry name" value="PTS_EIIB_TYPE_1"/>
    <property type="match status" value="1"/>
</dbReference>
<dbReference type="GO" id="GO:0009401">
    <property type="term" value="P:phosphoenolpyruvate-dependent sugar phosphotransferase system"/>
    <property type="evidence" value="ECO:0007669"/>
    <property type="project" value="UniProtKB-KW"/>
</dbReference>
<feature type="domain" description="PTS EIIA type-1" evidence="13">
    <location>
        <begin position="515"/>
        <end position="622"/>
    </location>
</feature>
<dbReference type="GO" id="GO:0008982">
    <property type="term" value="F:protein-N(PI)-phosphohistidine-sugar phosphotransferase activity"/>
    <property type="evidence" value="ECO:0007669"/>
    <property type="project" value="InterPro"/>
</dbReference>
<keyword evidence="9 12" id="KW-1133">Transmembrane helix</keyword>
<keyword evidence="7 12" id="KW-0812">Transmembrane</keyword>
<keyword evidence="10 12" id="KW-0472">Membrane</keyword>
<dbReference type="NCBIfam" id="TIGR00826">
    <property type="entry name" value="EIIB_glc"/>
    <property type="match status" value="1"/>
</dbReference>
<keyword evidence="17" id="KW-1185">Reference proteome</keyword>
<feature type="transmembrane region" description="Helical" evidence="12">
    <location>
        <begin position="152"/>
        <end position="171"/>
    </location>
</feature>
<feature type="domain" description="PTS EIIB type-1" evidence="14">
    <location>
        <begin position="6"/>
        <end position="89"/>
    </location>
</feature>
<dbReference type="Gene3D" id="2.70.70.10">
    <property type="entry name" value="Glucose Permease (Domain IIA)"/>
    <property type="match status" value="1"/>
</dbReference>
<keyword evidence="3" id="KW-1003">Cell membrane</keyword>
<dbReference type="PROSITE" id="PS00371">
    <property type="entry name" value="PTS_EIIA_TYPE_1_HIS"/>
    <property type="match status" value="1"/>
</dbReference>
<dbReference type="PROSITE" id="PS51093">
    <property type="entry name" value="PTS_EIIA_TYPE_1"/>
    <property type="match status" value="1"/>
</dbReference>